<protein>
    <submittedName>
        <fullName evidence="2">Uncharacterized protein</fullName>
    </submittedName>
</protein>
<evidence type="ECO:0000313" key="2">
    <source>
        <dbReference type="EMBL" id="GAA5812279.1"/>
    </source>
</evidence>
<sequence length="632" mass="70565">MKDVLSASQTYMDQFNVLDVKHQGYLDEHESQIYFSSINFGKEFEMIWNSVHDMKDSGRLISKQFIIVMFIAQHRHTHISIDQDLIYRLTEFSQSLRHCEESLQEIEHYRFLSLVTLAELRTNFSQAFFKFEDKLKQLFKSDVQQNTSQTPAFNVFEENQDIIPSPTQEKTMPGSFQDEKKVSKSVPKPNYMSLPQNDPGFLDQSHKKASTLTLRSQPVSFENSHEDQNDSSHDTTESNVVQDDPSIPDVISNITAGLTGIAGLVGLSNSPKPETRGLDTAQETNRDIGEPSQTDATPLPIKPKEVDESIAIDPPVDLNNSGTDKRFTDDELNQGAEALKEIGQSIPVTDTPTKSFELPSIYATNRLTDALNEADRQSANQNNTYSSDSNSSLENSNIDKSVAAEVNELKSAIDTNIDDFTEHMDDTVKARPELVQNEDGSFGYATIIVPGKEISEDMQQGTLHLRAAKIHAEPRSDIDTPFRTPFNNDTEPQVIDSSFGSGANPATCATQTDSDMSDYPAKRSEEIERLERDIEEQLDILSNSASSDSESSHHQSPATNHAKHRTNPAQLQSLIFRDKSTAEAIESLTNSPDNKRTSMIDGQDRVLYVCDGFENFVGFGLKCLSKDRPSSI</sequence>
<evidence type="ECO:0000313" key="3">
    <source>
        <dbReference type="Proteomes" id="UP001473302"/>
    </source>
</evidence>
<name>A0ABP9YZI9_9FUNG</name>
<feature type="compositionally biased region" description="Basic and acidic residues" evidence="1">
    <location>
        <begin position="223"/>
        <end position="236"/>
    </location>
</feature>
<dbReference type="InterPro" id="IPR011992">
    <property type="entry name" value="EF-hand-dom_pair"/>
</dbReference>
<proteinExistence type="predicted"/>
<organism evidence="2 3">
    <name type="scientific">Mucor flavus</name>
    <dbReference type="NCBI Taxonomy" id="439312"/>
    <lineage>
        <taxon>Eukaryota</taxon>
        <taxon>Fungi</taxon>
        <taxon>Fungi incertae sedis</taxon>
        <taxon>Mucoromycota</taxon>
        <taxon>Mucoromycotina</taxon>
        <taxon>Mucoromycetes</taxon>
        <taxon>Mucorales</taxon>
        <taxon>Mucorineae</taxon>
        <taxon>Mucoraceae</taxon>
        <taxon>Mucor</taxon>
    </lineage>
</organism>
<dbReference type="EMBL" id="BAABUK010000012">
    <property type="protein sequence ID" value="GAA5812279.1"/>
    <property type="molecule type" value="Genomic_DNA"/>
</dbReference>
<comment type="caution">
    <text evidence="2">The sequence shown here is derived from an EMBL/GenBank/DDBJ whole genome shotgun (WGS) entry which is preliminary data.</text>
</comment>
<feature type="region of interest" description="Disordered" evidence="1">
    <location>
        <begin position="267"/>
        <end position="328"/>
    </location>
</feature>
<dbReference type="Proteomes" id="UP001473302">
    <property type="component" value="Unassembled WGS sequence"/>
</dbReference>
<dbReference type="SUPFAM" id="SSF47473">
    <property type="entry name" value="EF-hand"/>
    <property type="match status" value="1"/>
</dbReference>
<accession>A0ABP9YZI9</accession>
<keyword evidence="3" id="KW-1185">Reference proteome</keyword>
<gene>
    <name evidence="2" type="ORF">MFLAVUS_005730</name>
</gene>
<feature type="region of interest" description="Disordered" evidence="1">
    <location>
        <begin position="543"/>
        <end position="568"/>
    </location>
</feature>
<evidence type="ECO:0000256" key="1">
    <source>
        <dbReference type="SAM" id="MobiDB-lite"/>
    </source>
</evidence>
<feature type="region of interest" description="Disordered" evidence="1">
    <location>
        <begin position="164"/>
        <end position="204"/>
    </location>
</feature>
<feature type="region of interest" description="Disordered" evidence="1">
    <location>
        <begin position="217"/>
        <end position="246"/>
    </location>
</feature>
<feature type="region of interest" description="Disordered" evidence="1">
    <location>
        <begin position="495"/>
        <end position="522"/>
    </location>
</feature>
<reference evidence="2 3" key="1">
    <citation type="submission" date="2024-04" db="EMBL/GenBank/DDBJ databases">
        <title>genome sequences of Mucor flavus KT1a and Helicostylum pulchrum KT1b strains isolated from the surface of a dry-aged beef.</title>
        <authorList>
            <person name="Toyotome T."/>
            <person name="Hosono M."/>
            <person name="Torimaru M."/>
            <person name="Fukuda K."/>
            <person name="Mikami N."/>
        </authorList>
    </citation>
    <scope>NUCLEOTIDE SEQUENCE [LARGE SCALE GENOMIC DNA]</scope>
    <source>
        <strain evidence="2 3">KT1a</strain>
    </source>
</reference>